<dbReference type="EMBL" id="CP042434">
    <property type="protein sequence ID" value="QEC73013.1"/>
    <property type="molecule type" value="Genomic_DNA"/>
</dbReference>
<dbReference type="Pfam" id="PF13151">
    <property type="entry name" value="DUF3990"/>
    <property type="match status" value="1"/>
</dbReference>
<reference evidence="1 2" key="1">
    <citation type="journal article" date="2017" name="Int. J. Syst. Evol. Microbiol.">
        <title>Arachidicoccus ginsenosidivorans sp. nov., with ginsenoside-converting activity isolated from ginseng cultivating soil.</title>
        <authorList>
            <person name="Siddiqi M.Z."/>
            <person name="Aslam Z."/>
            <person name="Im W.T."/>
        </authorList>
    </citation>
    <scope>NUCLEOTIDE SEQUENCE [LARGE SCALE GENOMIC DNA]</scope>
    <source>
        <strain evidence="1 2">Gsoil 809</strain>
    </source>
</reference>
<protein>
    <submittedName>
        <fullName evidence="1">DUF3990 domain-containing protein</fullName>
    </submittedName>
</protein>
<dbReference type="Proteomes" id="UP000321291">
    <property type="component" value="Chromosome"/>
</dbReference>
<evidence type="ECO:0000313" key="1">
    <source>
        <dbReference type="EMBL" id="QEC73013.1"/>
    </source>
</evidence>
<gene>
    <name evidence="1" type="ORF">FSB73_16340</name>
</gene>
<organism evidence="1 2">
    <name type="scientific">Arachidicoccus ginsenosidivorans</name>
    <dbReference type="NCBI Taxonomy" id="496057"/>
    <lineage>
        <taxon>Bacteria</taxon>
        <taxon>Pseudomonadati</taxon>
        <taxon>Bacteroidota</taxon>
        <taxon>Chitinophagia</taxon>
        <taxon>Chitinophagales</taxon>
        <taxon>Chitinophagaceae</taxon>
        <taxon>Arachidicoccus</taxon>
    </lineage>
</organism>
<evidence type="ECO:0000313" key="2">
    <source>
        <dbReference type="Proteomes" id="UP000321291"/>
    </source>
</evidence>
<accession>A0A5B8VP59</accession>
<dbReference type="AlphaFoldDB" id="A0A5B8VP59"/>
<keyword evidence="2" id="KW-1185">Reference proteome</keyword>
<dbReference type="InterPro" id="IPR025051">
    <property type="entry name" value="DUF3990"/>
</dbReference>
<sequence length="131" mass="14993">MDQAKKWALLKQNSADPYDKQDAIVSVYELHPAIWDDSAFEIKRFESPSKDWLNFILDCRKGVAHPYEVVFGAVANDKVYATISLFESDVLTVEETIARLKVDDYFNQISLHSKAAIANLIFKQQIIIKDL</sequence>
<dbReference type="RefSeq" id="WP_146784571.1">
    <property type="nucleotide sequence ID" value="NZ_CP042434.1"/>
</dbReference>
<proteinExistence type="predicted"/>
<dbReference type="KEGG" id="agi:FSB73_16340"/>
<name>A0A5B8VP59_9BACT</name>